<dbReference type="SUPFAM" id="SSF54957">
    <property type="entry name" value="Viral DNA-binding domain"/>
    <property type="match status" value="1"/>
</dbReference>
<comment type="PTM">
    <text evidence="12">Phosphorylated.</text>
</comment>
<dbReference type="GO" id="GO:0006275">
    <property type="term" value="P:regulation of DNA replication"/>
    <property type="evidence" value="ECO:0007669"/>
    <property type="project" value="UniProtKB-UniRule"/>
</dbReference>
<keyword evidence="4 12" id="KW-0244">Early protein</keyword>
<evidence type="ECO:0000256" key="1">
    <source>
        <dbReference type="ARBA" id="ARBA00004147"/>
    </source>
</evidence>
<proteinExistence type="inferred from homology"/>
<dbReference type="InterPro" id="IPR042503">
    <property type="entry name" value="Regulatory_protein_E2_N_1"/>
</dbReference>
<dbReference type="GO" id="GO:0039693">
    <property type="term" value="P:viral DNA genome replication"/>
    <property type="evidence" value="ECO:0007669"/>
    <property type="project" value="UniProtKB-UniRule"/>
</dbReference>
<feature type="compositionally biased region" description="Low complexity" evidence="13">
    <location>
        <begin position="273"/>
        <end position="285"/>
    </location>
</feature>
<dbReference type="GO" id="GO:0006260">
    <property type="term" value="P:DNA replication"/>
    <property type="evidence" value="ECO:0007669"/>
    <property type="project" value="UniProtKB-KW"/>
</dbReference>
<dbReference type="RefSeq" id="YP_007349392.1">
    <property type="nucleotide sequence ID" value="NC_020085.1"/>
</dbReference>
<dbReference type="GO" id="GO:0003677">
    <property type="term" value="F:DNA binding"/>
    <property type="evidence" value="ECO:0007669"/>
    <property type="project" value="UniProtKB-UniRule"/>
</dbReference>
<evidence type="ECO:0000256" key="4">
    <source>
        <dbReference type="ARBA" id="ARBA00022518"/>
    </source>
</evidence>
<dbReference type="Pfam" id="PF00511">
    <property type="entry name" value="PPV_E2_C"/>
    <property type="match status" value="1"/>
</dbReference>
<evidence type="ECO:0000256" key="11">
    <source>
        <dbReference type="ARBA" id="ARBA00023163"/>
    </source>
</evidence>
<keyword evidence="8 12" id="KW-0805">Transcription regulation</keyword>
<evidence type="ECO:0000256" key="13">
    <source>
        <dbReference type="SAM" id="MobiDB-lite"/>
    </source>
</evidence>
<keyword evidence="11 12" id="KW-0804">Transcription</keyword>
<dbReference type="KEGG" id="vg:14515916"/>
<dbReference type="InterPro" id="IPR036050">
    <property type="entry name" value="Regulatory_protein_E2_N"/>
</dbReference>
<dbReference type="Gene3D" id="1.10.287.30">
    <property type="entry name" value="E2 (early) protein, N terminal domain, subdomain 1"/>
    <property type="match status" value="1"/>
</dbReference>
<dbReference type="InterPro" id="IPR001866">
    <property type="entry name" value="PPV_E2_N"/>
</dbReference>
<comment type="similarity">
    <text evidence="2">Belongs to the papillomaviridae E8^E2C protein family.</text>
</comment>
<keyword evidence="5 12" id="KW-0597">Phosphoprotein</keyword>
<evidence type="ECO:0000256" key="10">
    <source>
        <dbReference type="ARBA" id="ARBA00023159"/>
    </source>
</evidence>
<keyword evidence="10 12" id="KW-0010">Activator</keyword>
<name>K9M929_9PAPI</name>
<dbReference type="Proteomes" id="UP000129924">
    <property type="component" value="Segment"/>
</dbReference>
<evidence type="ECO:0000256" key="5">
    <source>
        <dbReference type="ARBA" id="ARBA00022553"/>
    </source>
</evidence>
<feature type="compositionally biased region" description="Low complexity" evidence="13">
    <location>
        <begin position="217"/>
        <end position="234"/>
    </location>
</feature>
<comment type="function">
    <text evidence="12">Plays a role in the initiation of viral DNA replication. A dimer of E2 interacts with a dimer of E1 in order to improve specificity of E1 DNA binding activity. Once the complex recognizes and binds DNA at specific sites, the E2 dimer is removed from DNA. E2 also regulates viral transcription through binding to the E2RE response element (5'-ACCNNNNNNGGT-3') present in multiple copies in the regulatory regions of the viral genome. Activates or represses transcription depending on E2RE's position with regards to proximal promoter elements including the TATA-box. Repression occurs by sterically hindering the assembly of the transcription initiation complex.</text>
</comment>
<evidence type="ECO:0000256" key="2">
    <source>
        <dbReference type="ARBA" id="ARBA00007794"/>
    </source>
</evidence>
<keyword evidence="17" id="KW-1185">Reference proteome</keyword>
<evidence type="ECO:0000256" key="6">
    <source>
        <dbReference type="ARBA" id="ARBA00022562"/>
    </source>
</evidence>
<dbReference type="Gene3D" id="3.30.70.330">
    <property type="match status" value="1"/>
</dbReference>
<feature type="compositionally biased region" description="Low complexity" evidence="13">
    <location>
        <begin position="305"/>
        <end position="314"/>
    </location>
</feature>
<keyword evidence="9 12" id="KW-0238">DNA-binding</keyword>
<dbReference type="InterPro" id="IPR042504">
    <property type="entry name" value="Regulatory_protein_E2_N_2"/>
</dbReference>
<dbReference type="InterPro" id="IPR035975">
    <property type="entry name" value="E2/EBNA1_C_sf"/>
</dbReference>
<dbReference type="HAMAP" id="MF_04001">
    <property type="entry name" value="PPV_E2"/>
    <property type="match status" value="1"/>
</dbReference>
<keyword evidence="6 12" id="KW-1048">Host nucleus</keyword>
<sequence length="430" mass="46700">MAKLLSHLDALSERQMTLLEKGSTSLACHLEYWGLQRRENMVMYAARQKGMCRVGHIPFPSMVSCAAKAREAIEMELQLASLLQTEFGNQPWTLAETSYELFKTKPRDTFKRGGYLAEVFFDGVPENAMWYPGWRAIIYEGADGEWHLGPGECDAQGLYFVRDGEKHYYTLFGDDAARFGTTGTWKVRCQDETYQYPSVSSTTDGDPEDAPDGAAGGPAASPRPAAGPAEPGSPVTGNAPAVPEEQPHLGGRRVASPGRRVHPPTRYQPTEYPSSLLGALGSPPLQTGPGWRGLGGVEPAASPGSPARQASPDSSPQPPPPQALPRAAESGPGGAAVLGNRGPAVEDGHVYLMLTGSAAKLKTWRWRLHKHHRRYFGRISSTFWWTTGSRNTGKCVDARVIITFRGSAMRETFLHRVSVPPGVTAEPFLA</sequence>
<feature type="region of interest" description="Disordered" evidence="13">
    <location>
        <begin position="196"/>
        <end position="341"/>
    </location>
</feature>
<evidence type="ECO:0000256" key="9">
    <source>
        <dbReference type="ARBA" id="ARBA00023125"/>
    </source>
</evidence>
<dbReference type="InterPro" id="IPR012677">
    <property type="entry name" value="Nucleotide-bd_a/b_plait_sf"/>
</dbReference>
<accession>K9M929</accession>
<evidence type="ECO:0000313" key="16">
    <source>
        <dbReference type="EMBL" id="AFS89105.1"/>
    </source>
</evidence>
<evidence type="ECO:0000256" key="8">
    <source>
        <dbReference type="ARBA" id="ARBA00023015"/>
    </source>
</evidence>
<keyword evidence="7 12" id="KW-0235">DNA replication</keyword>
<evidence type="ECO:0000256" key="3">
    <source>
        <dbReference type="ARBA" id="ARBA00022491"/>
    </source>
</evidence>
<comment type="subunit">
    <text evidence="12">Binds DNA as homodimer. Interacts with protein E1; this interaction greatly increases E1 DNA-binding activity. Interacts with protein L1; this interaction enhances E2-dependent replication and transcription activation. Interacts with protein L2; this interaction inhibits E2 transcriptional activity but not DNA replication function E2. Interacts with protein E7; this interaction inhibits E7 oncogenic activity. Interacts with host TAF1; this interaction modulates E2-dependent transcriptional regulation. Interacts with host BRD4; this interaction mediates E2 transcriptional activation function. Additionally, the interaction with host BRD4 on mitotic chromosomes mediates tethering of the viral genome. Interacts with host TOPBP1; this interaction is required for optimal viral DNA replication.</text>
</comment>
<dbReference type="GO" id="GO:0000166">
    <property type="term" value="F:nucleotide binding"/>
    <property type="evidence" value="ECO:0007669"/>
    <property type="project" value="UniProtKB-UniRule"/>
</dbReference>
<dbReference type="Pfam" id="PF00508">
    <property type="entry name" value="PPV_E2_N"/>
    <property type="match status" value="1"/>
</dbReference>
<organism evidence="16 17">
    <name type="scientific">Equus caballus papillomavirus 4</name>
    <dbReference type="NCBI Taxonomy" id="1235428"/>
    <lineage>
        <taxon>Viruses</taxon>
        <taxon>Monodnaviria</taxon>
        <taxon>Shotokuvirae</taxon>
        <taxon>Cossaviricota</taxon>
        <taxon>Papovaviricetes</taxon>
        <taxon>Zurhausenvirales</taxon>
        <taxon>Papillomaviridae</taxon>
        <taxon>Firstpapillomavirinae</taxon>
        <taxon>Dyoiotapapillomavirus</taxon>
        <taxon>Dyoiotapapillomavirus 2</taxon>
    </lineage>
</organism>
<evidence type="ECO:0000256" key="12">
    <source>
        <dbReference type="HAMAP-Rule" id="MF_04001"/>
    </source>
</evidence>
<comment type="similarity">
    <text evidence="12">Belongs to the papillomaviridae E2 protein family.</text>
</comment>
<protein>
    <recommendedName>
        <fullName evidence="12">Regulatory protein E2</fullName>
    </recommendedName>
</protein>
<keyword evidence="3 12" id="KW-0678">Repressor</keyword>
<dbReference type="GO" id="GO:0042025">
    <property type="term" value="C:host cell nucleus"/>
    <property type="evidence" value="ECO:0007669"/>
    <property type="project" value="UniProtKB-SubCell"/>
</dbReference>
<evidence type="ECO:0000313" key="17">
    <source>
        <dbReference type="Proteomes" id="UP000129924"/>
    </source>
</evidence>
<evidence type="ECO:0000259" key="15">
    <source>
        <dbReference type="Pfam" id="PF00511"/>
    </source>
</evidence>
<dbReference type="InterPro" id="IPR033668">
    <property type="entry name" value="Reg_prot_E2"/>
</dbReference>
<feature type="region of interest" description="DNA-binding domain" evidence="12">
    <location>
        <begin position="350"/>
        <end position="430"/>
    </location>
</feature>
<evidence type="ECO:0000256" key="7">
    <source>
        <dbReference type="ARBA" id="ARBA00022705"/>
    </source>
</evidence>
<dbReference type="InterPro" id="IPR000427">
    <property type="entry name" value="Papillomavirus_E2_C"/>
</dbReference>
<evidence type="ECO:0000259" key="14">
    <source>
        <dbReference type="Pfam" id="PF00508"/>
    </source>
</evidence>
<dbReference type="Gene3D" id="2.170.200.10">
    <property type="entry name" value="Papillomavirus E2 early protein domain"/>
    <property type="match status" value="1"/>
</dbReference>
<dbReference type="GO" id="GO:0003700">
    <property type="term" value="F:DNA-binding transcription factor activity"/>
    <property type="evidence" value="ECO:0007669"/>
    <property type="project" value="UniProtKB-UniRule"/>
</dbReference>
<comment type="caution">
    <text evidence="12">Lacks conserved residue(s) required for the propagation of feature annotation.</text>
</comment>
<feature type="domain" description="Papillomavirus E2 N-terminal" evidence="14">
    <location>
        <begin position="1"/>
        <end position="197"/>
    </location>
</feature>
<dbReference type="EMBL" id="JQ031032">
    <property type="protein sequence ID" value="AFS89105.1"/>
    <property type="molecule type" value="Genomic_DNA"/>
</dbReference>
<reference evidence="16 17" key="1">
    <citation type="journal article" date="2013" name="J. Gen. Virol.">
        <title>Four novel papillomavirus sequences support a broad diversity among equine papillomaviruses.</title>
        <authorList>
            <person name="Lange C."/>
            <person name="Vetsch E."/>
            <person name="Ackermann M."/>
            <person name="Favrot C."/>
            <person name="Tobler K."/>
        </authorList>
    </citation>
    <scope>NUCLEOTIDE SEQUENCE [LARGE SCALE GENOMIC DNA]</scope>
</reference>
<dbReference type="GO" id="GO:0006351">
    <property type="term" value="P:DNA-templated transcription"/>
    <property type="evidence" value="ECO:0007669"/>
    <property type="project" value="UniProtKB-UniRule"/>
</dbReference>
<dbReference type="OrthoDB" id="15886at10239"/>
<comment type="subcellular location">
    <subcellularLocation>
        <location evidence="1 12">Host nucleus</location>
    </subcellularLocation>
</comment>
<gene>
    <name evidence="12" type="primary">E2</name>
</gene>
<feature type="domain" description="Papillomavirus E2 C-terminal" evidence="15">
    <location>
        <begin position="352"/>
        <end position="425"/>
    </location>
</feature>
<dbReference type="SUPFAM" id="SSF51332">
    <property type="entry name" value="E2 regulatory, transactivation domain"/>
    <property type="match status" value="1"/>
</dbReference>